<evidence type="ECO:0000256" key="5">
    <source>
        <dbReference type="SAM" id="MobiDB-lite"/>
    </source>
</evidence>
<evidence type="ECO:0000313" key="8">
    <source>
        <dbReference type="Proteomes" id="UP000593932"/>
    </source>
</evidence>
<feature type="domain" description="HTH tetR-type" evidence="6">
    <location>
        <begin position="31"/>
        <end position="91"/>
    </location>
</feature>
<evidence type="ECO:0000313" key="7">
    <source>
        <dbReference type="EMBL" id="QOW22801.1"/>
    </source>
</evidence>
<feature type="region of interest" description="Disordered" evidence="5">
    <location>
        <begin position="1"/>
        <end position="25"/>
    </location>
</feature>
<evidence type="ECO:0000256" key="1">
    <source>
        <dbReference type="ARBA" id="ARBA00023015"/>
    </source>
</evidence>
<accession>A0A7S6UM86</accession>
<dbReference type="Proteomes" id="UP000593932">
    <property type="component" value="Chromosome"/>
</dbReference>
<proteinExistence type="predicted"/>
<evidence type="ECO:0000259" key="6">
    <source>
        <dbReference type="PROSITE" id="PS50977"/>
    </source>
</evidence>
<dbReference type="InterPro" id="IPR050109">
    <property type="entry name" value="HTH-type_TetR-like_transc_reg"/>
</dbReference>
<evidence type="ECO:0000256" key="4">
    <source>
        <dbReference type="PROSITE-ProRule" id="PRU00335"/>
    </source>
</evidence>
<dbReference type="SUPFAM" id="SSF48498">
    <property type="entry name" value="Tetracyclin repressor-like, C-terminal domain"/>
    <property type="match status" value="1"/>
</dbReference>
<dbReference type="InterPro" id="IPR001647">
    <property type="entry name" value="HTH_TetR"/>
</dbReference>
<dbReference type="Pfam" id="PF00440">
    <property type="entry name" value="TetR_N"/>
    <property type="match status" value="1"/>
</dbReference>
<dbReference type="SUPFAM" id="SSF46689">
    <property type="entry name" value="Homeodomain-like"/>
    <property type="match status" value="1"/>
</dbReference>
<sequence>MNSPVVPPTGRSAPPPASLSRASAGLRKRGEQRVDRFVEAATRIFLEKGYRQARLSDIVSLAGGSLSTLYAAFGNKEGLAHAIIERQADRFTLVFHDVCLTTLPADEGLHRLAKHFVEAMLSPESQVLHRLIVGEGPAFPALRDWYFDHAVVPNNQLLAGYLRHHRDTGALVLPQGADVAAQQLGMLMTGDLVLRMSSGHLGTPDIGEAVKAALAGVDTFLYGALPR</sequence>
<name>A0A7S6UM86_9GAMM</name>
<dbReference type="Pfam" id="PF14246">
    <property type="entry name" value="TetR_C_7"/>
    <property type="match status" value="1"/>
</dbReference>
<dbReference type="PROSITE" id="PS50977">
    <property type="entry name" value="HTH_TETR_2"/>
    <property type="match status" value="1"/>
</dbReference>
<keyword evidence="2 4" id="KW-0238">DNA-binding</keyword>
<keyword evidence="3" id="KW-0804">Transcription</keyword>
<protein>
    <submittedName>
        <fullName evidence="7">TetR/AcrR family transcriptional regulator</fullName>
    </submittedName>
</protein>
<dbReference type="InterPro" id="IPR009057">
    <property type="entry name" value="Homeodomain-like_sf"/>
</dbReference>
<feature type="DNA-binding region" description="H-T-H motif" evidence="4">
    <location>
        <begin position="54"/>
        <end position="73"/>
    </location>
</feature>
<keyword evidence="8" id="KW-1185">Reference proteome</keyword>
<dbReference type="InterPro" id="IPR036271">
    <property type="entry name" value="Tet_transcr_reg_TetR-rel_C_sf"/>
</dbReference>
<dbReference type="RefSeq" id="WP_194035294.1">
    <property type="nucleotide sequence ID" value="NZ_CP063657.1"/>
</dbReference>
<dbReference type="InterPro" id="IPR039536">
    <property type="entry name" value="TetR_C_Proteobacteria"/>
</dbReference>
<dbReference type="PRINTS" id="PR00455">
    <property type="entry name" value="HTHTETR"/>
</dbReference>
<dbReference type="PANTHER" id="PTHR30055">
    <property type="entry name" value="HTH-TYPE TRANSCRIPTIONAL REGULATOR RUTR"/>
    <property type="match status" value="1"/>
</dbReference>
<evidence type="ECO:0000256" key="2">
    <source>
        <dbReference type="ARBA" id="ARBA00023125"/>
    </source>
</evidence>
<dbReference type="EMBL" id="CP063657">
    <property type="protein sequence ID" value="QOW22801.1"/>
    <property type="molecule type" value="Genomic_DNA"/>
</dbReference>
<keyword evidence="1" id="KW-0805">Transcription regulation</keyword>
<gene>
    <name evidence="7" type="ORF">INQ42_04285</name>
</gene>
<organism evidence="7 8">
    <name type="scientific">Novilysobacter avium</name>
    <dbReference type="NCBI Taxonomy" id="2781023"/>
    <lineage>
        <taxon>Bacteria</taxon>
        <taxon>Pseudomonadati</taxon>
        <taxon>Pseudomonadota</taxon>
        <taxon>Gammaproteobacteria</taxon>
        <taxon>Lysobacterales</taxon>
        <taxon>Lysobacteraceae</taxon>
        <taxon>Novilysobacter</taxon>
    </lineage>
</organism>
<dbReference type="PANTHER" id="PTHR30055:SF234">
    <property type="entry name" value="HTH-TYPE TRANSCRIPTIONAL REGULATOR BETI"/>
    <property type="match status" value="1"/>
</dbReference>
<evidence type="ECO:0000256" key="3">
    <source>
        <dbReference type="ARBA" id="ARBA00023163"/>
    </source>
</evidence>
<reference evidence="7 8" key="1">
    <citation type="submission" date="2020-10" db="EMBL/GenBank/DDBJ databases">
        <title>complete genome sequencing of Lysobacter sp. H23M41.</title>
        <authorList>
            <person name="Bae J.-W."/>
            <person name="Lee S.-Y."/>
        </authorList>
    </citation>
    <scope>NUCLEOTIDE SEQUENCE [LARGE SCALE GENOMIC DNA]</scope>
    <source>
        <strain evidence="7 8">H23M41</strain>
    </source>
</reference>
<dbReference type="Gene3D" id="1.10.357.10">
    <property type="entry name" value="Tetracycline Repressor, domain 2"/>
    <property type="match status" value="1"/>
</dbReference>
<dbReference type="Gene3D" id="1.10.10.60">
    <property type="entry name" value="Homeodomain-like"/>
    <property type="match status" value="1"/>
</dbReference>